<dbReference type="EMBL" id="CP062983">
    <property type="protein sequence ID" value="QPC83636.1"/>
    <property type="molecule type" value="Genomic_DNA"/>
</dbReference>
<evidence type="ECO:0000313" key="2">
    <source>
        <dbReference type="Proteomes" id="UP000594468"/>
    </source>
</evidence>
<protein>
    <submittedName>
        <fullName evidence="1">Uncharacterized protein</fullName>
    </submittedName>
</protein>
<dbReference type="KEGG" id="pmet:G4Y79_04445"/>
<dbReference type="RefSeq" id="WP_195171700.1">
    <property type="nucleotide sequence ID" value="NZ_CP062983.1"/>
</dbReference>
<gene>
    <name evidence="1" type="ORF">G4Y79_04445</name>
</gene>
<sequence length="68" mass="7712">MAFAIDIIEEADGIMADVLAGLAFLNRQADVMTALQKNVRRIYKAIEKQKGNRDEPKVRLKWPAIPQM</sequence>
<dbReference type="Proteomes" id="UP000594468">
    <property type="component" value="Chromosome"/>
</dbReference>
<organism evidence="1 2">
    <name type="scientific">Phototrophicus methaneseepsis</name>
    <dbReference type="NCBI Taxonomy" id="2710758"/>
    <lineage>
        <taxon>Bacteria</taxon>
        <taxon>Bacillati</taxon>
        <taxon>Chloroflexota</taxon>
        <taxon>Candidatus Thermofontia</taxon>
        <taxon>Phototrophicales</taxon>
        <taxon>Phototrophicaceae</taxon>
        <taxon>Phototrophicus</taxon>
    </lineage>
</organism>
<name>A0A7S8EB12_9CHLR</name>
<accession>A0A7S8EB12</accession>
<dbReference type="AlphaFoldDB" id="A0A7S8EB12"/>
<proteinExistence type="predicted"/>
<reference evidence="1 2" key="1">
    <citation type="submission" date="2020-02" db="EMBL/GenBank/DDBJ databases">
        <authorList>
            <person name="Zheng R.K."/>
            <person name="Sun C.M."/>
        </authorList>
    </citation>
    <scope>NUCLEOTIDE SEQUENCE [LARGE SCALE GENOMIC DNA]</scope>
    <source>
        <strain evidence="2">rifampicinis</strain>
    </source>
</reference>
<keyword evidence="2" id="KW-1185">Reference proteome</keyword>
<evidence type="ECO:0000313" key="1">
    <source>
        <dbReference type="EMBL" id="QPC83636.1"/>
    </source>
</evidence>